<feature type="domain" description="DUF6570" evidence="1">
    <location>
        <begin position="86"/>
        <end position="125"/>
    </location>
</feature>
<accession>S8DMV9</accession>
<feature type="non-terminal residue" evidence="2">
    <location>
        <position position="1"/>
    </location>
</feature>
<sequence length="126" mass="14175">DEPDGVEVVEVDEYAQFFDDGSSYMDIDVPEENALPAREASLLATFHEKLASLSLEACTTCHERAFNMNLHDGECSRCRRDRAEPVKKFSATNGVSPALEQPACLQYLTDMEEMLISRVLPMMQVR</sequence>
<dbReference type="HOGENOM" id="CLU_1986831_0_0_1"/>
<dbReference type="InParanoid" id="S8DMV9"/>
<dbReference type="InterPro" id="IPR046700">
    <property type="entry name" value="DUF6570"/>
</dbReference>
<organism evidence="2 3">
    <name type="scientific">Fomitopsis schrenkii</name>
    <name type="common">Brown rot fungus</name>
    <dbReference type="NCBI Taxonomy" id="2126942"/>
    <lineage>
        <taxon>Eukaryota</taxon>
        <taxon>Fungi</taxon>
        <taxon>Dikarya</taxon>
        <taxon>Basidiomycota</taxon>
        <taxon>Agaricomycotina</taxon>
        <taxon>Agaricomycetes</taxon>
        <taxon>Polyporales</taxon>
        <taxon>Fomitopsis</taxon>
    </lineage>
</organism>
<dbReference type="AlphaFoldDB" id="S8DMV9"/>
<proteinExistence type="predicted"/>
<name>S8DMV9_FOMSC</name>
<dbReference type="Proteomes" id="UP000015241">
    <property type="component" value="Unassembled WGS sequence"/>
</dbReference>
<evidence type="ECO:0000259" key="1">
    <source>
        <dbReference type="Pfam" id="PF20209"/>
    </source>
</evidence>
<dbReference type="EMBL" id="KE504225">
    <property type="protein sequence ID" value="EPS94701.1"/>
    <property type="molecule type" value="Genomic_DNA"/>
</dbReference>
<dbReference type="OrthoDB" id="432234at2759"/>
<gene>
    <name evidence="2" type="ORF">FOMPIDRAFT_11021</name>
</gene>
<protein>
    <recommendedName>
        <fullName evidence="1">DUF6570 domain-containing protein</fullName>
    </recommendedName>
</protein>
<dbReference type="Pfam" id="PF20209">
    <property type="entry name" value="DUF6570"/>
    <property type="match status" value="1"/>
</dbReference>
<evidence type="ECO:0000313" key="3">
    <source>
        <dbReference type="Proteomes" id="UP000015241"/>
    </source>
</evidence>
<dbReference type="eggNOG" id="ENOG502SWPT">
    <property type="taxonomic scope" value="Eukaryota"/>
</dbReference>
<keyword evidence="3" id="KW-1185">Reference proteome</keyword>
<reference evidence="2 3" key="1">
    <citation type="journal article" date="2012" name="Science">
        <title>The Paleozoic origin of enzymatic lignin decomposition reconstructed from 31 fungal genomes.</title>
        <authorList>
            <person name="Floudas D."/>
            <person name="Binder M."/>
            <person name="Riley R."/>
            <person name="Barry K."/>
            <person name="Blanchette R.A."/>
            <person name="Henrissat B."/>
            <person name="Martinez A.T."/>
            <person name="Otillar R."/>
            <person name="Spatafora J.W."/>
            <person name="Yadav J.S."/>
            <person name="Aerts A."/>
            <person name="Benoit I."/>
            <person name="Boyd A."/>
            <person name="Carlson A."/>
            <person name="Copeland A."/>
            <person name="Coutinho P.M."/>
            <person name="de Vries R.P."/>
            <person name="Ferreira P."/>
            <person name="Findley K."/>
            <person name="Foster B."/>
            <person name="Gaskell J."/>
            <person name="Glotzer D."/>
            <person name="Gorecki P."/>
            <person name="Heitman J."/>
            <person name="Hesse C."/>
            <person name="Hori C."/>
            <person name="Igarashi K."/>
            <person name="Jurgens J.A."/>
            <person name="Kallen N."/>
            <person name="Kersten P."/>
            <person name="Kohler A."/>
            <person name="Kuees U."/>
            <person name="Kumar T.K.A."/>
            <person name="Kuo A."/>
            <person name="LaButti K."/>
            <person name="Larrondo L.F."/>
            <person name="Lindquist E."/>
            <person name="Ling A."/>
            <person name="Lombard V."/>
            <person name="Lucas S."/>
            <person name="Lundell T."/>
            <person name="Martin R."/>
            <person name="McLaughlin D.J."/>
            <person name="Morgenstern I."/>
            <person name="Morin E."/>
            <person name="Murat C."/>
            <person name="Nagy L.G."/>
            <person name="Nolan M."/>
            <person name="Ohm R.A."/>
            <person name="Patyshakuliyeva A."/>
            <person name="Rokas A."/>
            <person name="Ruiz-Duenas F.J."/>
            <person name="Sabat G."/>
            <person name="Salamov A."/>
            <person name="Samejima M."/>
            <person name="Schmutz J."/>
            <person name="Slot J.C."/>
            <person name="St John F."/>
            <person name="Stenlid J."/>
            <person name="Sun H."/>
            <person name="Sun S."/>
            <person name="Syed K."/>
            <person name="Tsang A."/>
            <person name="Wiebenga A."/>
            <person name="Young D."/>
            <person name="Pisabarro A."/>
            <person name="Eastwood D.C."/>
            <person name="Martin F."/>
            <person name="Cullen D."/>
            <person name="Grigoriev I.V."/>
            <person name="Hibbett D.S."/>
        </authorList>
    </citation>
    <scope>NUCLEOTIDE SEQUENCE</scope>
    <source>
        <strain evidence="3">FP-58527</strain>
    </source>
</reference>
<evidence type="ECO:0000313" key="2">
    <source>
        <dbReference type="EMBL" id="EPS94701.1"/>
    </source>
</evidence>
<feature type="non-terminal residue" evidence="2">
    <location>
        <position position="126"/>
    </location>
</feature>